<evidence type="ECO:0000313" key="3">
    <source>
        <dbReference type="Proteomes" id="UP000295717"/>
    </source>
</evidence>
<dbReference type="EMBL" id="SMAO01000003">
    <property type="protein sequence ID" value="TCT22039.1"/>
    <property type="molecule type" value="Genomic_DNA"/>
</dbReference>
<dbReference type="SUPFAM" id="SSF51261">
    <property type="entry name" value="Duplicated hybrid motif"/>
    <property type="match status" value="1"/>
</dbReference>
<keyword evidence="3" id="KW-1185">Reference proteome</keyword>
<organism evidence="2 3">
    <name type="scientific">Thiobaca trueperi</name>
    <dbReference type="NCBI Taxonomy" id="127458"/>
    <lineage>
        <taxon>Bacteria</taxon>
        <taxon>Pseudomonadati</taxon>
        <taxon>Pseudomonadota</taxon>
        <taxon>Gammaproteobacteria</taxon>
        <taxon>Chromatiales</taxon>
        <taxon>Chromatiaceae</taxon>
        <taxon>Thiobaca</taxon>
    </lineage>
</organism>
<dbReference type="CDD" id="cd12797">
    <property type="entry name" value="M23_peptidase"/>
    <property type="match status" value="1"/>
</dbReference>
<gene>
    <name evidence="2" type="ORF">EDC35_103137</name>
</gene>
<dbReference type="InterPro" id="IPR050570">
    <property type="entry name" value="Cell_wall_metabolism_enzyme"/>
</dbReference>
<dbReference type="Proteomes" id="UP000295717">
    <property type="component" value="Unassembled WGS sequence"/>
</dbReference>
<reference evidence="2 3" key="1">
    <citation type="submission" date="2019-03" db="EMBL/GenBank/DDBJ databases">
        <title>Genomic Encyclopedia of Type Strains, Phase IV (KMG-IV): sequencing the most valuable type-strain genomes for metagenomic binning, comparative biology and taxonomic classification.</title>
        <authorList>
            <person name="Goeker M."/>
        </authorList>
    </citation>
    <scope>NUCLEOTIDE SEQUENCE [LARGE SCALE GENOMIC DNA]</scope>
    <source>
        <strain evidence="2 3">DSM 13587</strain>
    </source>
</reference>
<dbReference type="OrthoDB" id="9805070at2"/>
<accession>A0A4R3N5G5</accession>
<dbReference type="Pfam" id="PF01551">
    <property type="entry name" value="Peptidase_M23"/>
    <property type="match status" value="1"/>
</dbReference>
<evidence type="ECO:0000259" key="1">
    <source>
        <dbReference type="Pfam" id="PF01551"/>
    </source>
</evidence>
<dbReference type="GO" id="GO:0004222">
    <property type="term" value="F:metalloendopeptidase activity"/>
    <property type="evidence" value="ECO:0007669"/>
    <property type="project" value="TreeGrafter"/>
</dbReference>
<protein>
    <submittedName>
        <fullName evidence="2">Peptidase M23-like protein</fullName>
    </submittedName>
</protein>
<name>A0A4R3N5G5_9GAMM</name>
<dbReference type="AlphaFoldDB" id="A0A4R3N5G5"/>
<dbReference type="InterPro" id="IPR011055">
    <property type="entry name" value="Dup_hybrid_motif"/>
</dbReference>
<sequence length="309" mass="34708">MISRALMIFLLFFPLSVSGKKLYKFQDENGQWFFTDREPKTEKEVIITRLDVAPRERIKLLRSGNDNQADYSVHNDYAGPVEIEFNLSEVENASAIPKLPRRFVVNSGNSGILVQIRRINQTRPWLFRLKYQYVVGRPLKNYSSVISYLPPIAPGSSFRISQSFGGKFSHTDQRNYYAVDILMPEGTPLYAARKGVVMSVDNDFYKNGLDKKHLPEANSIRILHDDGSMAVYVHLQFEGAQVVPGVTVQAGQFLGYSGNTGFSSEPHLHFAVQINQGMALASVPFRFINKIGQAEDPVPGKMLDGVTGR</sequence>
<comment type="caution">
    <text evidence="2">The sequence shown here is derived from an EMBL/GenBank/DDBJ whole genome shotgun (WGS) entry which is preliminary data.</text>
</comment>
<proteinExistence type="predicted"/>
<dbReference type="PANTHER" id="PTHR21666:SF294">
    <property type="entry name" value="PEPTIDASE M23"/>
    <property type="match status" value="1"/>
</dbReference>
<dbReference type="PANTHER" id="PTHR21666">
    <property type="entry name" value="PEPTIDASE-RELATED"/>
    <property type="match status" value="1"/>
</dbReference>
<dbReference type="InterPro" id="IPR016047">
    <property type="entry name" value="M23ase_b-sheet_dom"/>
</dbReference>
<evidence type="ECO:0000313" key="2">
    <source>
        <dbReference type="EMBL" id="TCT22039.1"/>
    </source>
</evidence>
<feature type="domain" description="M23ase beta-sheet core" evidence="1">
    <location>
        <begin position="176"/>
        <end position="276"/>
    </location>
</feature>
<dbReference type="Gene3D" id="2.70.70.10">
    <property type="entry name" value="Glucose Permease (Domain IIA)"/>
    <property type="match status" value="1"/>
</dbReference>